<feature type="domain" description="Multidrug resistance protein MdtA-like alpha-helical hairpin" evidence="6">
    <location>
        <begin position="108"/>
        <end position="176"/>
    </location>
</feature>
<dbReference type="Proteomes" id="UP001431019">
    <property type="component" value="Unassembled WGS sequence"/>
</dbReference>
<keyword evidence="11" id="KW-1185">Reference proteome</keyword>
<evidence type="ECO:0000256" key="1">
    <source>
        <dbReference type="ARBA" id="ARBA00004196"/>
    </source>
</evidence>
<dbReference type="Gene3D" id="2.40.50.100">
    <property type="match status" value="1"/>
</dbReference>
<comment type="caution">
    <text evidence="10">The sequence shown here is derived from an EMBL/GenBank/DDBJ whole genome shotgun (WGS) entry which is preliminary data.</text>
</comment>
<evidence type="ECO:0000256" key="3">
    <source>
        <dbReference type="SAM" id="Coils"/>
    </source>
</evidence>
<dbReference type="Gene3D" id="2.40.30.170">
    <property type="match status" value="1"/>
</dbReference>
<evidence type="ECO:0000259" key="9">
    <source>
        <dbReference type="Pfam" id="PF25967"/>
    </source>
</evidence>
<feature type="compositionally biased region" description="Pro residues" evidence="4">
    <location>
        <begin position="409"/>
        <end position="423"/>
    </location>
</feature>
<gene>
    <name evidence="10" type="ORF">LJ656_30435</name>
</gene>
<dbReference type="InterPro" id="IPR006143">
    <property type="entry name" value="RND_pump_MFP"/>
</dbReference>
<dbReference type="Pfam" id="PF25967">
    <property type="entry name" value="RND-MFP_C"/>
    <property type="match status" value="1"/>
</dbReference>
<dbReference type="SUPFAM" id="SSF111369">
    <property type="entry name" value="HlyD-like secretion proteins"/>
    <property type="match status" value="1"/>
</dbReference>
<dbReference type="Pfam" id="PF25917">
    <property type="entry name" value="BSH_RND"/>
    <property type="match status" value="1"/>
</dbReference>
<comment type="similarity">
    <text evidence="2">Belongs to the membrane fusion protein (MFP) (TC 8.A.1) family.</text>
</comment>
<dbReference type="InterPro" id="IPR058624">
    <property type="entry name" value="MdtA-like_HH"/>
</dbReference>
<dbReference type="RefSeq" id="WP_230513179.1">
    <property type="nucleotide sequence ID" value="NZ_JAJITD010000022.1"/>
</dbReference>
<dbReference type="Pfam" id="PF25876">
    <property type="entry name" value="HH_MFP_RND"/>
    <property type="match status" value="1"/>
</dbReference>
<name>A0ABS8K4T8_9BURK</name>
<feature type="compositionally biased region" description="Low complexity" evidence="4">
    <location>
        <begin position="383"/>
        <end position="408"/>
    </location>
</feature>
<keyword evidence="3" id="KW-0175">Coiled coil</keyword>
<dbReference type="InterPro" id="IPR058627">
    <property type="entry name" value="MdtA-like_C"/>
</dbReference>
<evidence type="ECO:0000313" key="11">
    <source>
        <dbReference type="Proteomes" id="UP001431019"/>
    </source>
</evidence>
<evidence type="ECO:0000259" key="8">
    <source>
        <dbReference type="Pfam" id="PF25944"/>
    </source>
</evidence>
<dbReference type="PANTHER" id="PTHR30158">
    <property type="entry name" value="ACRA/E-RELATED COMPONENT OF DRUG EFFLUX TRANSPORTER"/>
    <property type="match status" value="1"/>
</dbReference>
<feature type="domain" description="Multidrug resistance protein MdtA-like beta-barrel" evidence="8">
    <location>
        <begin position="215"/>
        <end position="302"/>
    </location>
</feature>
<keyword evidence="5" id="KW-0732">Signal</keyword>
<evidence type="ECO:0000256" key="4">
    <source>
        <dbReference type="SAM" id="MobiDB-lite"/>
    </source>
</evidence>
<sequence>MSCSAIRLRSRAVSLLITGLPLLLAACNDRQAAPTAASMPPIPVLVETVSTTAVHDVVELPGRIEAVRSAEIRARVDGIVQRTLYQEGTDLPANAPLFQIDPSDYRAQLQQAQAALARATAVRDNAASVVERFKPLVGRHAVSAQEYDAALATVQQAQANVADAQAAVSLAQLRLDRCIVRTPIAGRAGRALVTEGALVSAGAATLLTQVNQLTPINAVFTQSNTAMLDLEQQIQSGARQPTSMKNVEVQLILANGQVYNERGFLDFADLVVDPSTGTQTVRAQFANPSRTLLPGQFVRGRIISAGNQQGIRIPERAVQLDNGIASVALVAEDGTVVRRNIDLGDQGEGRWTVRDGLKAGERVIVDGWQKVQPGQRVDARPVPAALPAAATPGAAPPAAGAQAAAAAPAEPPATPPAPASATR</sequence>
<evidence type="ECO:0000256" key="5">
    <source>
        <dbReference type="SAM" id="SignalP"/>
    </source>
</evidence>
<dbReference type="NCBIfam" id="TIGR01730">
    <property type="entry name" value="RND_mfp"/>
    <property type="match status" value="1"/>
</dbReference>
<proteinExistence type="inferred from homology"/>
<protein>
    <submittedName>
        <fullName evidence="10">Efflux RND transporter periplasmic adaptor subunit</fullName>
    </submittedName>
</protein>
<organism evidence="10 11">
    <name type="scientific">Paraburkholderia sejongensis</name>
    <dbReference type="NCBI Taxonomy" id="2886946"/>
    <lineage>
        <taxon>Bacteria</taxon>
        <taxon>Pseudomonadati</taxon>
        <taxon>Pseudomonadota</taxon>
        <taxon>Betaproteobacteria</taxon>
        <taxon>Burkholderiales</taxon>
        <taxon>Burkholderiaceae</taxon>
        <taxon>Paraburkholderia</taxon>
    </lineage>
</organism>
<accession>A0ABS8K4T8</accession>
<dbReference type="InterPro" id="IPR058626">
    <property type="entry name" value="MdtA-like_b-barrel"/>
</dbReference>
<evidence type="ECO:0000313" key="10">
    <source>
        <dbReference type="EMBL" id="MCC8396898.1"/>
    </source>
</evidence>
<dbReference type="Gene3D" id="1.10.287.470">
    <property type="entry name" value="Helix hairpin bin"/>
    <property type="match status" value="1"/>
</dbReference>
<evidence type="ECO:0000259" key="7">
    <source>
        <dbReference type="Pfam" id="PF25917"/>
    </source>
</evidence>
<feature type="coiled-coil region" evidence="3">
    <location>
        <begin position="147"/>
        <end position="174"/>
    </location>
</feature>
<dbReference type="EMBL" id="JAJITD010000022">
    <property type="protein sequence ID" value="MCC8396898.1"/>
    <property type="molecule type" value="Genomic_DNA"/>
</dbReference>
<feature type="region of interest" description="Disordered" evidence="4">
    <location>
        <begin position="383"/>
        <end position="423"/>
    </location>
</feature>
<dbReference type="PANTHER" id="PTHR30158:SF24">
    <property type="entry name" value="HLYD FAMILY SECRETION PROTEIN"/>
    <property type="match status" value="1"/>
</dbReference>
<feature type="chain" id="PRO_5045679618" evidence="5">
    <location>
        <begin position="26"/>
        <end position="423"/>
    </location>
</feature>
<evidence type="ECO:0000256" key="2">
    <source>
        <dbReference type="ARBA" id="ARBA00009477"/>
    </source>
</evidence>
<dbReference type="InterPro" id="IPR058625">
    <property type="entry name" value="MdtA-like_BSH"/>
</dbReference>
<dbReference type="Gene3D" id="2.40.420.20">
    <property type="match status" value="1"/>
</dbReference>
<comment type="subcellular location">
    <subcellularLocation>
        <location evidence="1">Cell envelope</location>
    </subcellularLocation>
</comment>
<evidence type="ECO:0000259" key="6">
    <source>
        <dbReference type="Pfam" id="PF25876"/>
    </source>
</evidence>
<feature type="domain" description="Multidrug resistance protein MdtA-like barrel-sandwich hybrid" evidence="7">
    <location>
        <begin position="68"/>
        <end position="206"/>
    </location>
</feature>
<dbReference type="Pfam" id="PF25944">
    <property type="entry name" value="Beta-barrel_RND"/>
    <property type="match status" value="1"/>
</dbReference>
<feature type="domain" description="Multidrug resistance protein MdtA-like C-terminal permuted SH3" evidence="9">
    <location>
        <begin position="311"/>
        <end position="370"/>
    </location>
</feature>
<feature type="signal peptide" evidence="5">
    <location>
        <begin position="1"/>
        <end position="25"/>
    </location>
</feature>
<dbReference type="PROSITE" id="PS51257">
    <property type="entry name" value="PROKAR_LIPOPROTEIN"/>
    <property type="match status" value="1"/>
</dbReference>
<reference evidence="10 11" key="1">
    <citation type="submission" date="2021-11" db="EMBL/GenBank/DDBJ databases">
        <authorList>
            <person name="Oh E.-T."/>
            <person name="Kim S.-B."/>
        </authorList>
    </citation>
    <scope>NUCLEOTIDE SEQUENCE [LARGE SCALE GENOMIC DNA]</scope>
    <source>
        <strain evidence="10 11">MMS20-SJTR3</strain>
    </source>
</reference>